<evidence type="ECO:0000256" key="5">
    <source>
        <dbReference type="ARBA" id="ARBA00022746"/>
    </source>
</evidence>
<keyword evidence="4 12" id="KW-0808">Transferase</keyword>
<reference evidence="12 13" key="1">
    <citation type="submission" date="2016-11" db="EMBL/GenBank/DDBJ databases">
        <authorList>
            <person name="Jaros S."/>
            <person name="Januszkiewicz K."/>
            <person name="Wedrychowicz H."/>
        </authorList>
    </citation>
    <scope>NUCLEOTIDE SEQUENCE [LARGE SCALE GENOMIC DNA]</scope>
    <source>
        <strain evidence="12 13">YL228</strain>
    </source>
</reference>
<dbReference type="PANTHER" id="PTHR43646">
    <property type="entry name" value="GLYCOSYLTRANSFERASE"/>
    <property type="match status" value="1"/>
</dbReference>
<dbReference type="Proteomes" id="UP000183461">
    <property type="component" value="Unassembled WGS sequence"/>
</dbReference>
<accession>A0A1K1MAY0</accession>
<evidence type="ECO:0000256" key="1">
    <source>
        <dbReference type="ARBA" id="ARBA00004236"/>
    </source>
</evidence>
<gene>
    <name evidence="12" type="ORF">SAMN02910280_1015</name>
</gene>
<sequence length="258" mass="29045">MNITNVKGADNMSDNIKVSVIVPAHNEEKYVERCIDSVNRAATRVKCGVEIIVVCNRCTDRTAELALARGARVVTDESRCIATVRNTGIKAARGKVIMTIDCDNRMTEDTIREVLGMLNSGRYIGGGAPLRFERYSFPLWLNDMMCRAGFKLTGLYCGIFWAEKSTFEAIGGFADKKAGEDIATAKNMRAYGKKLGKRYGCLRRNHLINSTRKYDDMGDWLYFKLIFKNAVAMIKAALGDRTDYDKLMDELFYDYNGK</sequence>
<proteinExistence type="inferred from homology"/>
<dbReference type="GO" id="GO:0016117">
    <property type="term" value="P:carotenoid biosynthetic process"/>
    <property type="evidence" value="ECO:0007669"/>
    <property type="project" value="UniProtKB-KW"/>
</dbReference>
<name>A0A1K1MAY0_RUMFL</name>
<dbReference type="GO" id="GO:0016757">
    <property type="term" value="F:glycosyltransferase activity"/>
    <property type="evidence" value="ECO:0007669"/>
    <property type="project" value="UniProtKB-KW"/>
</dbReference>
<evidence type="ECO:0000256" key="2">
    <source>
        <dbReference type="ARBA" id="ARBA00022475"/>
    </source>
</evidence>
<keyword evidence="5" id="KW-0125">Carotenoid biosynthesis</keyword>
<dbReference type="Gene3D" id="3.90.550.10">
    <property type="entry name" value="Spore Coat Polysaccharide Biosynthesis Protein SpsA, Chain A"/>
    <property type="match status" value="1"/>
</dbReference>
<protein>
    <recommendedName>
        <fullName evidence="10">4,4'-diaponeurosporenoate glycosyltransferase</fullName>
    </recommendedName>
</protein>
<keyword evidence="3" id="KW-0328">Glycosyltransferase</keyword>
<evidence type="ECO:0000256" key="7">
    <source>
        <dbReference type="ARBA" id="ARBA00037281"/>
    </source>
</evidence>
<evidence type="ECO:0000259" key="11">
    <source>
        <dbReference type="Pfam" id="PF00535"/>
    </source>
</evidence>
<keyword evidence="6" id="KW-0472">Membrane</keyword>
<evidence type="ECO:0000256" key="9">
    <source>
        <dbReference type="ARBA" id="ARBA00038120"/>
    </source>
</evidence>
<dbReference type="Pfam" id="PF00535">
    <property type="entry name" value="Glycos_transf_2"/>
    <property type="match status" value="1"/>
</dbReference>
<evidence type="ECO:0000256" key="8">
    <source>
        <dbReference type="ARBA" id="ARBA00037904"/>
    </source>
</evidence>
<dbReference type="InterPro" id="IPR029044">
    <property type="entry name" value="Nucleotide-diphossugar_trans"/>
</dbReference>
<dbReference type="GO" id="GO:0005886">
    <property type="term" value="C:plasma membrane"/>
    <property type="evidence" value="ECO:0007669"/>
    <property type="project" value="UniProtKB-SubCell"/>
</dbReference>
<comment type="pathway">
    <text evidence="8">Carotenoid biosynthesis; staphyloxanthin biosynthesis; staphyloxanthin from farnesyl diphosphate: step 4/5.</text>
</comment>
<evidence type="ECO:0000256" key="6">
    <source>
        <dbReference type="ARBA" id="ARBA00023136"/>
    </source>
</evidence>
<evidence type="ECO:0000313" key="12">
    <source>
        <dbReference type="EMBL" id="SFW20291.1"/>
    </source>
</evidence>
<dbReference type="SUPFAM" id="SSF53448">
    <property type="entry name" value="Nucleotide-diphospho-sugar transferases"/>
    <property type="match status" value="1"/>
</dbReference>
<dbReference type="AlphaFoldDB" id="A0A1K1MAY0"/>
<comment type="subcellular location">
    <subcellularLocation>
        <location evidence="1">Cell membrane</location>
    </subcellularLocation>
</comment>
<keyword evidence="2" id="KW-1003">Cell membrane</keyword>
<comment type="similarity">
    <text evidence="9">Belongs to the glycosyltransferase 2 family. CrtQ subfamily.</text>
</comment>
<organism evidence="12 13">
    <name type="scientific">Ruminococcus flavefaciens</name>
    <dbReference type="NCBI Taxonomy" id="1265"/>
    <lineage>
        <taxon>Bacteria</taxon>
        <taxon>Bacillati</taxon>
        <taxon>Bacillota</taxon>
        <taxon>Clostridia</taxon>
        <taxon>Eubacteriales</taxon>
        <taxon>Oscillospiraceae</taxon>
        <taxon>Ruminococcus</taxon>
    </lineage>
</organism>
<evidence type="ECO:0000313" key="13">
    <source>
        <dbReference type="Proteomes" id="UP000183461"/>
    </source>
</evidence>
<dbReference type="InterPro" id="IPR001173">
    <property type="entry name" value="Glyco_trans_2-like"/>
</dbReference>
<evidence type="ECO:0000256" key="3">
    <source>
        <dbReference type="ARBA" id="ARBA00022676"/>
    </source>
</evidence>
<evidence type="ECO:0000256" key="4">
    <source>
        <dbReference type="ARBA" id="ARBA00022679"/>
    </source>
</evidence>
<dbReference type="EMBL" id="FPIP01000002">
    <property type="protein sequence ID" value="SFW20291.1"/>
    <property type="molecule type" value="Genomic_DNA"/>
</dbReference>
<evidence type="ECO:0000256" key="10">
    <source>
        <dbReference type="ARBA" id="ARBA00040345"/>
    </source>
</evidence>
<comment type="function">
    <text evidence="7">Catalyzes the glycosylation of 4,4'-diaponeurosporenoate, i.e. the esterification of glucose at the C1'' position with the carboxyl group of 4,4'-diaponeurosporenic acid, to form glycosyl-4,4'-diaponeurosporenoate. This is a step in the biosynthesis of staphyloxanthin, an orange pigment present in most staphylococci strains.</text>
</comment>
<dbReference type="PANTHER" id="PTHR43646:SF2">
    <property type="entry name" value="GLYCOSYLTRANSFERASE 2-LIKE DOMAIN-CONTAINING PROTEIN"/>
    <property type="match status" value="1"/>
</dbReference>
<feature type="domain" description="Glycosyltransferase 2-like" evidence="11">
    <location>
        <begin position="19"/>
        <end position="130"/>
    </location>
</feature>